<comment type="caution">
    <text evidence="4">The sequence shown here is derived from an EMBL/GenBank/DDBJ whole genome shotgun (WGS) entry which is preliminary data.</text>
</comment>
<proteinExistence type="predicted"/>
<evidence type="ECO:0000256" key="2">
    <source>
        <dbReference type="SAM" id="Phobius"/>
    </source>
</evidence>
<evidence type="ECO:0000256" key="1">
    <source>
        <dbReference type="SAM" id="MobiDB-lite"/>
    </source>
</evidence>
<gene>
    <name evidence="4" type="ORF">V5O48_001155</name>
</gene>
<dbReference type="EMBL" id="JBAHYK010000021">
    <property type="protein sequence ID" value="KAL0580863.1"/>
    <property type="molecule type" value="Genomic_DNA"/>
</dbReference>
<feature type="region of interest" description="Disordered" evidence="1">
    <location>
        <begin position="1"/>
        <end position="22"/>
    </location>
</feature>
<dbReference type="InterPro" id="IPR045338">
    <property type="entry name" value="DUF6535"/>
</dbReference>
<keyword evidence="5" id="KW-1185">Reference proteome</keyword>
<feature type="domain" description="DUF6535" evidence="3">
    <location>
        <begin position="64"/>
        <end position="244"/>
    </location>
</feature>
<organism evidence="4 5">
    <name type="scientific">Marasmius crinis-equi</name>
    <dbReference type="NCBI Taxonomy" id="585013"/>
    <lineage>
        <taxon>Eukaryota</taxon>
        <taxon>Fungi</taxon>
        <taxon>Dikarya</taxon>
        <taxon>Basidiomycota</taxon>
        <taxon>Agaricomycotina</taxon>
        <taxon>Agaricomycetes</taxon>
        <taxon>Agaricomycetidae</taxon>
        <taxon>Agaricales</taxon>
        <taxon>Marasmiineae</taxon>
        <taxon>Marasmiaceae</taxon>
        <taxon>Marasmius</taxon>
    </lineage>
</organism>
<evidence type="ECO:0000313" key="4">
    <source>
        <dbReference type="EMBL" id="KAL0580863.1"/>
    </source>
</evidence>
<name>A0ABR3FZM1_9AGAR</name>
<dbReference type="Pfam" id="PF20153">
    <property type="entry name" value="DUF6535"/>
    <property type="match status" value="1"/>
</dbReference>
<evidence type="ECO:0000259" key="3">
    <source>
        <dbReference type="Pfam" id="PF20153"/>
    </source>
</evidence>
<keyword evidence="2" id="KW-0472">Membrane</keyword>
<feature type="transmembrane region" description="Helical" evidence="2">
    <location>
        <begin position="164"/>
        <end position="183"/>
    </location>
</feature>
<keyword evidence="2" id="KW-1133">Transmembrane helix</keyword>
<evidence type="ECO:0000313" key="5">
    <source>
        <dbReference type="Proteomes" id="UP001465976"/>
    </source>
</evidence>
<feature type="compositionally biased region" description="Polar residues" evidence="1">
    <location>
        <begin position="1"/>
        <end position="20"/>
    </location>
</feature>
<accession>A0ABR3FZM1</accession>
<feature type="transmembrane region" description="Helical" evidence="2">
    <location>
        <begin position="250"/>
        <end position="276"/>
    </location>
</feature>
<feature type="transmembrane region" description="Helical" evidence="2">
    <location>
        <begin position="220"/>
        <end position="244"/>
    </location>
</feature>
<protein>
    <recommendedName>
        <fullName evidence="3">DUF6535 domain-containing protein</fullName>
    </recommendedName>
</protein>
<keyword evidence="2" id="KW-0812">Transmembrane</keyword>
<dbReference type="Proteomes" id="UP001465976">
    <property type="component" value="Unassembled WGS sequence"/>
</dbReference>
<sequence length="514" mass="56828">MTTNLSVKNKPNAKTDSKWTNLGRRPTLLHSATYKPRRYHQESIELKEVEPQPGPRFDEAAPIWNAYLKEAERFDNEMIGGFQDTIDSVLVFAALSAGVIATFVAQTSQALEPDQAQITNQLLVEQIIPLLRAGGDAAAIERIPSPSVDWETSTHSVTDVAVNALGYLSLALSVGTAVVSVLVKQWLQLYVAATSGNTQDRALTRQLRYSGLYKWRLPEVVGVLPLLLHLALGIFATSILVFVYDLHPSIAYMVILVTAGVLSIYVATVFLTAFAVNSPYRIPVLYRPIHSTLRLFEKGWFALRRVLGLGQQKIAFRPSAKTPALRPTEINDEHGEKERTEIACEAIAWLHSNSTSRKVQCLIAEAISRLGPSTPQNRMSWEAWVSRHHGSLRKLFTPALLHTVWTCVTPSFANADPVCDYPTCSAILDTLEHIHAADPSLVGYPDGLRYALQKAEETGSERYMEFLVHERGINVVELGIGGRSDSSFLARKEASQTELSEEAAGTVLLQRYGI</sequence>
<reference evidence="4 5" key="1">
    <citation type="submission" date="2024-02" db="EMBL/GenBank/DDBJ databases">
        <title>A draft genome for the cacao thread blight pathogen Marasmius crinis-equi.</title>
        <authorList>
            <person name="Cohen S.P."/>
            <person name="Baruah I.K."/>
            <person name="Amoako-Attah I."/>
            <person name="Bukari Y."/>
            <person name="Meinhardt L.W."/>
            <person name="Bailey B.A."/>
        </authorList>
    </citation>
    <scope>NUCLEOTIDE SEQUENCE [LARGE SCALE GENOMIC DNA]</scope>
    <source>
        <strain evidence="4 5">GH-76</strain>
    </source>
</reference>